<keyword evidence="4" id="KW-1185">Reference proteome</keyword>
<reference evidence="3 4" key="1">
    <citation type="submission" date="2019-04" db="EMBL/GenBank/DDBJ databases">
        <title>Three New Species of Nocardioides, Nocardioides euryhalodurans sp. nov., Nocardioides seonyuensis sp. nov. and Nocardioides eburneoflavus sp. nov. Isolated from Soil.</title>
        <authorList>
            <person name="Roh S.G."/>
            <person name="Lee C."/>
            <person name="Kim M.-K."/>
            <person name="Kim S.B."/>
        </authorList>
    </citation>
    <scope>NUCLEOTIDE SEQUENCE [LARGE SCALE GENOMIC DNA]</scope>
    <source>
        <strain evidence="3 4">MMS17-SY213</strain>
    </source>
</reference>
<dbReference type="PANTHER" id="PTHR42870">
    <property type="entry name" value="ACETYL-COA C-ACETYLTRANSFERASE"/>
    <property type="match status" value="1"/>
</dbReference>
<dbReference type="PANTHER" id="PTHR42870:SF1">
    <property type="entry name" value="NON-SPECIFIC LIPID-TRANSFER PROTEIN-LIKE 2"/>
    <property type="match status" value="1"/>
</dbReference>
<dbReference type="InterPro" id="IPR002155">
    <property type="entry name" value="Thiolase"/>
</dbReference>
<dbReference type="SUPFAM" id="SSF53901">
    <property type="entry name" value="Thiolase-like"/>
    <property type="match status" value="2"/>
</dbReference>
<dbReference type="AlphaFoldDB" id="A0A4Z1C8G3"/>
<dbReference type="InterPro" id="IPR016039">
    <property type="entry name" value="Thiolase-like"/>
</dbReference>
<dbReference type="OrthoDB" id="9785768at2"/>
<dbReference type="PIRSF" id="PIRSF000429">
    <property type="entry name" value="Ac-CoA_Ac_transf"/>
    <property type="match status" value="1"/>
</dbReference>
<accession>A0A4Z1C8G3</accession>
<dbReference type="Gene3D" id="3.40.47.10">
    <property type="match status" value="1"/>
</dbReference>
<gene>
    <name evidence="3" type="ORF">EXE59_20475</name>
</gene>
<evidence type="ECO:0000313" key="4">
    <source>
        <dbReference type="Proteomes" id="UP000297496"/>
    </source>
</evidence>
<dbReference type="GO" id="GO:0016747">
    <property type="term" value="F:acyltransferase activity, transferring groups other than amino-acyl groups"/>
    <property type="evidence" value="ECO:0007669"/>
    <property type="project" value="InterPro"/>
</dbReference>
<dbReference type="EMBL" id="SRRO01000001">
    <property type="protein sequence ID" value="TGN66062.1"/>
    <property type="molecule type" value="Genomic_DNA"/>
</dbReference>
<dbReference type="InterPro" id="IPR020616">
    <property type="entry name" value="Thiolase_N"/>
</dbReference>
<evidence type="ECO:0000259" key="1">
    <source>
        <dbReference type="Pfam" id="PF00108"/>
    </source>
</evidence>
<dbReference type="Pfam" id="PF00108">
    <property type="entry name" value="Thiolase_N"/>
    <property type="match status" value="1"/>
</dbReference>
<feature type="domain" description="Thiolase C-terminal" evidence="2">
    <location>
        <begin position="257"/>
        <end position="379"/>
    </location>
</feature>
<dbReference type="Pfam" id="PF22691">
    <property type="entry name" value="Thiolase_C_1"/>
    <property type="match status" value="1"/>
</dbReference>
<dbReference type="RefSeq" id="WP_135840548.1">
    <property type="nucleotide sequence ID" value="NZ_SRRO01000001.1"/>
</dbReference>
<comment type="caution">
    <text evidence="3">The sequence shown here is derived from an EMBL/GenBank/DDBJ whole genome shotgun (WGS) entry which is preliminary data.</text>
</comment>
<proteinExistence type="predicted"/>
<protein>
    <submittedName>
        <fullName evidence="3">Thiolase family protein</fullName>
    </submittedName>
</protein>
<name>A0A4Z1C8G3_9ACTN</name>
<sequence length="384" mass="39433">MSSVSIIGAGLSRFGRQPGVSGRQMALHAIHAALTDAGIGWPDVQVAFGGSDGSGLADTLVADLGLTGIPFTNVKNGCATGGSALVAAVNAIRSGAADVALAVGFDKHPRGAFDPRPEDWGLPAGYGEAGLMVTTQFFAIKIARYMREHGISERTLARVAAKSFRNGSISPNAWRREALSEAEIAGAPMVNDPLTQYMFCSPGEGGAAIVVASAAAAERLGGRPVRLRSVATRTRGFGSFEVFAPSIQGGGTPSSVSTDAARAAFESAGVGPGDIDVAQLQDTEAGAEVMHLAECGFCEHGEQEEWILRGETDLGGRLPVNTDGGCIANGEPIGASGLRQVHEVVTQLRGEAGERQVPGAPRLGFTHVYGAPGISACTVLEAVR</sequence>
<feature type="domain" description="Thiolase N-terminal" evidence="1">
    <location>
        <begin position="4"/>
        <end position="172"/>
    </location>
</feature>
<evidence type="ECO:0000259" key="2">
    <source>
        <dbReference type="Pfam" id="PF22691"/>
    </source>
</evidence>
<dbReference type="Proteomes" id="UP000297496">
    <property type="component" value="Unassembled WGS sequence"/>
</dbReference>
<dbReference type="InterPro" id="IPR055140">
    <property type="entry name" value="Thiolase_C_2"/>
</dbReference>
<dbReference type="CDD" id="cd00829">
    <property type="entry name" value="SCP-x_thiolase"/>
    <property type="match status" value="1"/>
</dbReference>
<evidence type="ECO:0000313" key="3">
    <source>
        <dbReference type="EMBL" id="TGN66062.1"/>
    </source>
</evidence>
<organism evidence="3 4">
    <name type="scientific">Nocardioides eburneiflavus</name>
    <dbReference type="NCBI Taxonomy" id="2518372"/>
    <lineage>
        <taxon>Bacteria</taxon>
        <taxon>Bacillati</taxon>
        <taxon>Actinomycetota</taxon>
        <taxon>Actinomycetes</taxon>
        <taxon>Propionibacteriales</taxon>
        <taxon>Nocardioidaceae</taxon>
        <taxon>Nocardioides</taxon>
    </lineage>
</organism>